<protein>
    <submittedName>
        <fullName evidence="1">Uncharacterized protein</fullName>
    </submittedName>
</protein>
<evidence type="ECO:0000313" key="1">
    <source>
        <dbReference type="EMBL" id="MBA8806040.1"/>
    </source>
</evidence>
<dbReference type="EMBL" id="JACGXA010000005">
    <property type="protein sequence ID" value="MBA8806040.1"/>
    <property type="molecule type" value="Genomic_DNA"/>
</dbReference>
<reference evidence="1 2" key="1">
    <citation type="submission" date="2020-07" db="EMBL/GenBank/DDBJ databases">
        <title>Sequencing the genomes of 1000 actinobacteria strains.</title>
        <authorList>
            <person name="Klenk H.-P."/>
        </authorList>
    </citation>
    <scope>NUCLEOTIDE SEQUENCE [LARGE SCALE GENOMIC DNA]</scope>
    <source>
        <strain evidence="1 2">DSM 21349</strain>
    </source>
</reference>
<dbReference type="InterPro" id="IPR046075">
    <property type="entry name" value="DUF6093"/>
</dbReference>
<dbReference type="RefSeq" id="WP_182542041.1">
    <property type="nucleotide sequence ID" value="NZ_JACGXA010000005.1"/>
</dbReference>
<name>A0A7W3PBN4_9ACTN</name>
<accession>A0A7W3PBN4</accession>
<dbReference type="AlphaFoldDB" id="A0A7W3PBN4"/>
<evidence type="ECO:0000313" key="2">
    <source>
        <dbReference type="Proteomes" id="UP000580910"/>
    </source>
</evidence>
<dbReference type="Proteomes" id="UP000580910">
    <property type="component" value="Unassembled WGS sequence"/>
</dbReference>
<keyword evidence="2" id="KW-1185">Reference proteome</keyword>
<gene>
    <name evidence="1" type="ORF">FB382_004391</name>
</gene>
<proteinExistence type="predicted"/>
<organism evidence="1 2">
    <name type="scientific">Nocardioides ginsengisegetis</name>
    <dbReference type="NCBI Taxonomy" id="661491"/>
    <lineage>
        <taxon>Bacteria</taxon>
        <taxon>Bacillati</taxon>
        <taxon>Actinomycetota</taxon>
        <taxon>Actinomycetes</taxon>
        <taxon>Propionibacteriales</taxon>
        <taxon>Nocardioidaceae</taxon>
        <taxon>Nocardioides</taxon>
    </lineage>
</organism>
<dbReference type="Pfam" id="PF19586">
    <property type="entry name" value="DUF6093"/>
    <property type="match status" value="1"/>
</dbReference>
<comment type="caution">
    <text evidence="1">The sequence shown here is derived from an EMBL/GenBank/DDBJ whole genome shotgun (WGS) entry which is preliminary data.</text>
</comment>
<sequence length="136" mass="14401">MSAASVAAHGRRAAEALMLDTFTAYGAPEWATVDGLEQETRVAQYDTRGKVSGPSMQSRDTNTRLVSVGGVERPVVEGGLHIPLAAALPAVGWELECIAVGPASDPSLLGRRWRVVDVPAKSYATARRLDVVEVTS</sequence>